<organism evidence="1">
    <name type="scientific">Arundo donax</name>
    <name type="common">Giant reed</name>
    <name type="synonym">Donax arundinaceus</name>
    <dbReference type="NCBI Taxonomy" id="35708"/>
    <lineage>
        <taxon>Eukaryota</taxon>
        <taxon>Viridiplantae</taxon>
        <taxon>Streptophyta</taxon>
        <taxon>Embryophyta</taxon>
        <taxon>Tracheophyta</taxon>
        <taxon>Spermatophyta</taxon>
        <taxon>Magnoliopsida</taxon>
        <taxon>Liliopsida</taxon>
        <taxon>Poales</taxon>
        <taxon>Poaceae</taxon>
        <taxon>PACMAD clade</taxon>
        <taxon>Arundinoideae</taxon>
        <taxon>Arundineae</taxon>
        <taxon>Arundo</taxon>
    </lineage>
</organism>
<accession>A0A0A8YHJ5</accession>
<dbReference type="AlphaFoldDB" id="A0A0A8YHJ5"/>
<name>A0A0A8YHJ5_ARUDO</name>
<evidence type="ECO:0000313" key="1">
    <source>
        <dbReference type="EMBL" id="JAD25984.1"/>
    </source>
</evidence>
<reference evidence="1" key="2">
    <citation type="journal article" date="2015" name="Data Brief">
        <title>Shoot transcriptome of the giant reed, Arundo donax.</title>
        <authorList>
            <person name="Barrero R.A."/>
            <person name="Guerrero F.D."/>
            <person name="Moolhuijzen P."/>
            <person name="Goolsby J.A."/>
            <person name="Tidwell J."/>
            <person name="Bellgard S.E."/>
            <person name="Bellgard M.I."/>
        </authorList>
    </citation>
    <scope>NUCLEOTIDE SEQUENCE</scope>
    <source>
        <tissue evidence="1">Shoot tissue taken approximately 20 cm above the soil surface</tissue>
    </source>
</reference>
<dbReference type="EMBL" id="GBRH01271911">
    <property type="protein sequence ID" value="JAD25984.1"/>
    <property type="molecule type" value="Transcribed_RNA"/>
</dbReference>
<proteinExistence type="predicted"/>
<sequence length="40" mass="4426">MVHCLQSNVNEQLHGQSLSTLPRVFGTSSSTIHMLNALHH</sequence>
<reference evidence="1" key="1">
    <citation type="submission" date="2014-09" db="EMBL/GenBank/DDBJ databases">
        <authorList>
            <person name="Magalhaes I.L.F."/>
            <person name="Oliveira U."/>
            <person name="Santos F.R."/>
            <person name="Vidigal T.H.D.A."/>
            <person name="Brescovit A.D."/>
            <person name="Santos A.J."/>
        </authorList>
    </citation>
    <scope>NUCLEOTIDE SEQUENCE</scope>
    <source>
        <tissue evidence="1">Shoot tissue taken approximately 20 cm above the soil surface</tissue>
    </source>
</reference>
<protein>
    <submittedName>
        <fullName evidence="1">Uncharacterized protein</fullName>
    </submittedName>
</protein>